<evidence type="ECO:0000313" key="2">
    <source>
        <dbReference type="EMBL" id="KAK9870808.1"/>
    </source>
</evidence>
<reference evidence="2 3" key="1">
    <citation type="submission" date="2023-03" db="EMBL/GenBank/DDBJ databases">
        <title>Genome insight into feeding habits of ladybird beetles.</title>
        <authorList>
            <person name="Li H.-S."/>
            <person name="Huang Y.-H."/>
            <person name="Pang H."/>
        </authorList>
    </citation>
    <scope>NUCLEOTIDE SEQUENCE [LARGE SCALE GENOMIC DNA]</scope>
    <source>
        <strain evidence="2">SYSU_2023b</strain>
        <tissue evidence="2">Whole body</tissue>
    </source>
</reference>
<organism evidence="2 3">
    <name type="scientific">Henosepilachna vigintioctopunctata</name>
    <dbReference type="NCBI Taxonomy" id="420089"/>
    <lineage>
        <taxon>Eukaryota</taxon>
        <taxon>Metazoa</taxon>
        <taxon>Ecdysozoa</taxon>
        <taxon>Arthropoda</taxon>
        <taxon>Hexapoda</taxon>
        <taxon>Insecta</taxon>
        <taxon>Pterygota</taxon>
        <taxon>Neoptera</taxon>
        <taxon>Endopterygota</taxon>
        <taxon>Coleoptera</taxon>
        <taxon>Polyphaga</taxon>
        <taxon>Cucujiformia</taxon>
        <taxon>Coccinelloidea</taxon>
        <taxon>Coccinellidae</taxon>
        <taxon>Epilachninae</taxon>
        <taxon>Epilachnini</taxon>
        <taxon>Henosepilachna</taxon>
    </lineage>
</organism>
<comment type="caution">
    <text evidence="2">The sequence shown here is derived from an EMBL/GenBank/DDBJ whole genome shotgun (WGS) entry which is preliminary data.</text>
</comment>
<keyword evidence="3" id="KW-1185">Reference proteome</keyword>
<feature type="region of interest" description="Disordered" evidence="1">
    <location>
        <begin position="118"/>
        <end position="157"/>
    </location>
</feature>
<dbReference type="EMBL" id="JARQZJ010000004">
    <property type="protein sequence ID" value="KAK9870808.1"/>
    <property type="molecule type" value="Genomic_DNA"/>
</dbReference>
<gene>
    <name evidence="2" type="ORF">WA026_009768</name>
</gene>
<feature type="region of interest" description="Disordered" evidence="1">
    <location>
        <begin position="52"/>
        <end position="91"/>
    </location>
</feature>
<accession>A0AAW1TQ95</accession>
<proteinExistence type="predicted"/>
<name>A0AAW1TQ95_9CUCU</name>
<feature type="compositionally biased region" description="Low complexity" evidence="1">
    <location>
        <begin position="82"/>
        <end position="91"/>
    </location>
</feature>
<dbReference type="Proteomes" id="UP001431783">
    <property type="component" value="Unassembled WGS sequence"/>
</dbReference>
<dbReference type="AlphaFoldDB" id="A0AAW1TQ95"/>
<sequence length="157" mass="17927">MKVFSPIHSCILKIPDVHFAPKSNQVGVHYIRKTLNGNWHRSSLGLSKKFQIRRKPGSADKYPSQPGYAENEVRREGKERLSSLPPDRSPSWVEAAEDVRWWKTKWPLHQHPCGNLFKEQSANVEQRRPTSKIHPSVPGDRPGYDGLYGSPYPPIPP</sequence>
<feature type="compositionally biased region" description="Basic and acidic residues" evidence="1">
    <location>
        <begin position="71"/>
        <end position="81"/>
    </location>
</feature>
<protein>
    <submittedName>
        <fullName evidence="2">Uncharacterized protein</fullName>
    </submittedName>
</protein>
<evidence type="ECO:0000313" key="3">
    <source>
        <dbReference type="Proteomes" id="UP001431783"/>
    </source>
</evidence>
<evidence type="ECO:0000256" key="1">
    <source>
        <dbReference type="SAM" id="MobiDB-lite"/>
    </source>
</evidence>